<feature type="signal peptide" evidence="3">
    <location>
        <begin position="1"/>
        <end position="24"/>
    </location>
</feature>
<organism evidence="5 6">
    <name type="scientific">Acetobacter estunensis</name>
    <dbReference type="NCBI Taxonomy" id="104097"/>
    <lineage>
        <taxon>Bacteria</taxon>
        <taxon>Pseudomonadati</taxon>
        <taxon>Pseudomonadota</taxon>
        <taxon>Alphaproteobacteria</taxon>
        <taxon>Acetobacterales</taxon>
        <taxon>Acetobacteraceae</taxon>
        <taxon>Acetobacter</taxon>
    </lineage>
</organism>
<evidence type="ECO:0000259" key="4">
    <source>
        <dbReference type="Pfam" id="PF04355"/>
    </source>
</evidence>
<evidence type="ECO:0000313" key="5">
    <source>
        <dbReference type="EMBL" id="NHO54718.1"/>
    </source>
</evidence>
<dbReference type="Proteomes" id="UP000597459">
    <property type="component" value="Unassembled WGS sequence"/>
</dbReference>
<keyword evidence="2" id="KW-0472">Membrane</keyword>
<dbReference type="AlphaFoldDB" id="A0A967B8A3"/>
<evidence type="ECO:0000256" key="1">
    <source>
        <dbReference type="ARBA" id="ARBA00022729"/>
    </source>
</evidence>
<dbReference type="Pfam" id="PF04355">
    <property type="entry name" value="BamE"/>
    <property type="match status" value="1"/>
</dbReference>
<protein>
    <submittedName>
        <fullName evidence="5">Outer membrane protein assembly factor BamE</fullName>
    </submittedName>
</protein>
<proteinExistence type="predicted"/>
<sequence>MISRFRPVAGVVILSCALTLAACATSGNTTLKNETDATIDQKIHDGVTTRDQVRALFGPPLRTTFTDSGHEEWEYSFTKQVTDGENFIPIYGDLHQSWHGHQKNLTVIFDGNVVWHHAMNTSPIKTSSGLF</sequence>
<dbReference type="Gene3D" id="3.30.1450.10">
    <property type="match status" value="1"/>
</dbReference>
<gene>
    <name evidence="5" type="primary">bamE</name>
    <name evidence="5" type="ORF">GOB87_12315</name>
</gene>
<name>A0A967B8A3_9PROT</name>
<dbReference type="EMBL" id="WOTH01000030">
    <property type="protein sequence ID" value="NHO54718.1"/>
    <property type="molecule type" value="Genomic_DNA"/>
</dbReference>
<dbReference type="PROSITE" id="PS51257">
    <property type="entry name" value="PROKAR_LIPOPROTEIN"/>
    <property type="match status" value="1"/>
</dbReference>
<dbReference type="InterPro" id="IPR037873">
    <property type="entry name" value="BamE-like"/>
</dbReference>
<comment type="caution">
    <text evidence="5">The sequence shown here is derived from an EMBL/GenBank/DDBJ whole genome shotgun (WGS) entry which is preliminary data.</text>
</comment>
<evidence type="ECO:0000313" key="6">
    <source>
        <dbReference type="Proteomes" id="UP000597459"/>
    </source>
</evidence>
<dbReference type="GO" id="GO:0019867">
    <property type="term" value="C:outer membrane"/>
    <property type="evidence" value="ECO:0007669"/>
    <property type="project" value="InterPro"/>
</dbReference>
<evidence type="ECO:0000256" key="2">
    <source>
        <dbReference type="ARBA" id="ARBA00023136"/>
    </source>
</evidence>
<evidence type="ECO:0000256" key="3">
    <source>
        <dbReference type="SAM" id="SignalP"/>
    </source>
</evidence>
<dbReference type="RefSeq" id="WP_166317283.1">
    <property type="nucleotide sequence ID" value="NZ_WOTH01000030.1"/>
</dbReference>
<keyword evidence="1 3" id="KW-0732">Signal</keyword>
<dbReference type="InterPro" id="IPR007450">
    <property type="entry name" value="BamE_dom"/>
</dbReference>
<keyword evidence="6" id="KW-1185">Reference proteome</keyword>
<accession>A0A967B8A3</accession>
<feature type="domain" description="Outer membrane protein assembly factor BamE" evidence="4">
    <location>
        <begin position="41"/>
        <end position="114"/>
    </location>
</feature>
<feature type="chain" id="PRO_5037608204" evidence="3">
    <location>
        <begin position="25"/>
        <end position="131"/>
    </location>
</feature>
<reference evidence="5" key="1">
    <citation type="submission" date="2019-11" db="EMBL/GenBank/DDBJ databases">
        <title>Description of new Acetobacter species.</title>
        <authorList>
            <person name="Cleenwerck I."/>
            <person name="Sombolestani A.S."/>
        </authorList>
    </citation>
    <scope>NUCLEOTIDE SEQUENCE</scope>
    <source>
        <strain evidence="5">LMG 1626</strain>
    </source>
</reference>